<feature type="domain" description="Xylose isomerase-like TIM barrel" evidence="1">
    <location>
        <begin position="20"/>
        <end position="270"/>
    </location>
</feature>
<gene>
    <name evidence="2" type="ORF">NGF19_28225</name>
</gene>
<dbReference type="Proteomes" id="UP001523219">
    <property type="component" value="Unassembled WGS sequence"/>
</dbReference>
<reference evidence="2 3" key="1">
    <citation type="submission" date="2022-05" db="EMBL/GenBank/DDBJ databases">
        <title>Streptomyces sp. nov. RY43-2 isolated from soil of a peat swamp forest.</title>
        <authorList>
            <person name="Kanchanasin P."/>
            <person name="Tanasupawat S."/>
            <person name="Phongsopitanun W."/>
        </authorList>
    </citation>
    <scope>NUCLEOTIDE SEQUENCE [LARGE SCALE GENOMIC DNA]</scope>
    <source>
        <strain evidence="2 3">RY43-2</strain>
    </source>
</reference>
<proteinExistence type="predicted"/>
<dbReference type="InterPro" id="IPR036237">
    <property type="entry name" value="Xyl_isomerase-like_sf"/>
</dbReference>
<accession>A0ABT0ZM80</accession>
<dbReference type="InterPro" id="IPR013022">
    <property type="entry name" value="Xyl_isomerase-like_TIM-brl"/>
</dbReference>
<evidence type="ECO:0000259" key="1">
    <source>
        <dbReference type="Pfam" id="PF01261"/>
    </source>
</evidence>
<protein>
    <submittedName>
        <fullName evidence="2">Sugar phosphate isomerase/epimerase</fullName>
    </submittedName>
</protein>
<dbReference type="InterPro" id="IPR050312">
    <property type="entry name" value="IolE/XylAMocC-like"/>
</dbReference>
<dbReference type="GO" id="GO:0016853">
    <property type="term" value="F:isomerase activity"/>
    <property type="evidence" value="ECO:0007669"/>
    <property type="project" value="UniProtKB-KW"/>
</dbReference>
<organism evidence="2 3">
    <name type="scientific">Streptomyces macrolidinus</name>
    <dbReference type="NCBI Taxonomy" id="2952607"/>
    <lineage>
        <taxon>Bacteria</taxon>
        <taxon>Bacillati</taxon>
        <taxon>Actinomycetota</taxon>
        <taxon>Actinomycetes</taxon>
        <taxon>Kitasatosporales</taxon>
        <taxon>Streptomycetaceae</taxon>
        <taxon>Streptomyces</taxon>
    </lineage>
</organism>
<dbReference type="EMBL" id="JAMWMR010000040">
    <property type="protein sequence ID" value="MCN9244622.1"/>
    <property type="molecule type" value="Genomic_DNA"/>
</dbReference>
<dbReference type="SUPFAM" id="SSF51658">
    <property type="entry name" value="Xylose isomerase-like"/>
    <property type="match status" value="1"/>
</dbReference>
<dbReference type="RefSeq" id="WP_252428416.1">
    <property type="nucleotide sequence ID" value="NZ_JAMWMR010000040.1"/>
</dbReference>
<evidence type="ECO:0000313" key="3">
    <source>
        <dbReference type="Proteomes" id="UP001523219"/>
    </source>
</evidence>
<dbReference type="PANTHER" id="PTHR12110">
    <property type="entry name" value="HYDROXYPYRUVATE ISOMERASE"/>
    <property type="match status" value="1"/>
</dbReference>
<evidence type="ECO:0000313" key="2">
    <source>
        <dbReference type="EMBL" id="MCN9244622.1"/>
    </source>
</evidence>
<keyword evidence="2" id="KW-0413">Isomerase</keyword>
<name>A0ABT0ZM80_9ACTN</name>
<dbReference type="PANTHER" id="PTHR12110:SF21">
    <property type="entry name" value="XYLOSE ISOMERASE-LIKE TIM BARREL DOMAIN-CONTAINING PROTEIN"/>
    <property type="match status" value="1"/>
</dbReference>
<dbReference type="Pfam" id="PF01261">
    <property type="entry name" value="AP_endonuc_2"/>
    <property type="match status" value="1"/>
</dbReference>
<sequence length="278" mass="30861">MLKTSYNANGLRSVPVTEAVRAVADAGYQAIELSLHPQHIDPFTFGPADADRLSSALERYGIVACCLAAGADNLLSAERFEPSLIHPTREGRERRIDLVKRALDIAADLGVPVINFASGIRKPEVSEQDADRWLREGLTRLIDHCDGVVLAMEPEPGFFVESNDQAVALIDDFATPRFTLAQDLGHCRVVEEDYLASVARSLRATSVIQVEDIKGRHHHHEIPGDGDIDFRAFFRICREQGYEGYYSVELYNHSDDFDAALKRSIAYLQEQYDAATAA</sequence>
<comment type="caution">
    <text evidence="2">The sequence shown here is derived from an EMBL/GenBank/DDBJ whole genome shotgun (WGS) entry which is preliminary data.</text>
</comment>
<dbReference type="Gene3D" id="3.20.20.150">
    <property type="entry name" value="Divalent-metal-dependent TIM barrel enzymes"/>
    <property type="match status" value="1"/>
</dbReference>
<keyword evidence="3" id="KW-1185">Reference proteome</keyword>